<gene>
    <name evidence="1" type="ORF">CEXT_419881</name>
</gene>
<dbReference type="EMBL" id="BPLR01009599">
    <property type="protein sequence ID" value="GIY33160.1"/>
    <property type="molecule type" value="Genomic_DNA"/>
</dbReference>
<evidence type="ECO:0000313" key="1">
    <source>
        <dbReference type="EMBL" id="GIY33160.1"/>
    </source>
</evidence>
<reference evidence="1 2" key="1">
    <citation type="submission" date="2021-06" db="EMBL/GenBank/DDBJ databases">
        <title>Caerostris extrusa draft genome.</title>
        <authorList>
            <person name="Kono N."/>
            <person name="Arakawa K."/>
        </authorList>
    </citation>
    <scope>NUCLEOTIDE SEQUENCE [LARGE SCALE GENOMIC DNA]</scope>
</reference>
<evidence type="ECO:0000313" key="2">
    <source>
        <dbReference type="Proteomes" id="UP001054945"/>
    </source>
</evidence>
<name>A0AAV4SH89_CAEEX</name>
<sequence>MSLVTFKSLCCETRYPKGREGDGAAPPLKPASPRKSGEDYFSKQLWYFYFNYLPIPSYSPTQTNAKFPKQRFFTHQDRYSLQAGRTRTAPTIPCNNLQYNVCAINPGQKTRKISFYRAAGRIVCVSRLMGVSGNLSLRMEGFSRWRPPRSVARENGRQ</sequence>
<dbReference type="AlphaFoldDB" id="A0AAV4SH89"/>
<dbReference type="Proteomes" id="UP001054945">
    <property type="component" value="Unassembled WGS sequence"/>
</dbReference>
<protein>
    <submittedName>
        <fullName evidence="1">Uncharacterized protein</fullName>
    </submittedName>
</protein>
<proteinExistence type="predicted"/>
<comment type="caution">
    <text evidence="1">The sequence shown here is derived from an EMBL/GenBank/DDBJ whole genome shotgun (WGS) entry which is preliminary data.</text>
</comment>
<keyword evidence="2" id="KW-1185">Reference proteome</keyword>
<accession>A0AAV4SH89</accession>
<organism evidence="1 2">
    <name type="scientific">Caerostris extrusa</name>
    <name type="common">Bark spider</name>
    <name type="synonym">Caerostris bankana</name>
    <dbReference type="NCBI Taxonomy" id="172846"/>
    <lineage>
        <taxon>Eukaryota</taxon>
        <taxon>Metazoa</taxon>
        <taxon>Ecdysozoa</taxon>
        <taxon>Arthropoda</taxon>
        <taxon>Chelicerata</taxon>
        <taxon>Arachnida</taxon>
        <taxon>Araneae</taxon>
        <taxon>Araneomorphae</taxon>
        <taxon>Entelegynae</taxon>
        <taxon>Araneoidea</taxon>
        <taxon>Araneidae</taxon>
        <taxon>Caerostris</taxon>
    </lineage>
</organism>